<dbReference type="AlphaFoldDB" id="A0A3S5YNN5"/>
<dbReference type="PANTHER" id="PTHR46797:SF23">
    <property type="entry name" value="HTH-TYPE TRANSCRIPTIONAL REGULATOR SUTR"/>
    <property type="match status" value="1"/>
</dbReference>
<keyword evidence="2" id="KW-0238">DNA-binding</keyword>
<dbReference type="Gene3D" id="1.10.260.40">
    <property type="entry name" value="lambda repressor-like DNA-binding domains"/>
    <property type="match status" value="1"/>
</dbReference>
<dbReference type="CDD" id="cd00093">
    <property type="entry name" value="HTH_XRE"/>
    <property type="match status" value="1"/>
</dbReference>
<reference evidence="5" key="1">
    <citation type="submission" date="2013-09" db="EMBL/GenBank/DDBJ databases">
        <title>Salmonella enterica subsp. IIIa serovar 18:z4:z23:-.</title>
        <authorList>
            <person name="Chen Y."/>
            <person name="Li C."/>
            <person name="Mcdermott P."/>
            <person name="Zhao S."/>
        </authorList>
    </citation>
    <scope>NUCLEOTIDE SEQUENCE [LARGE SCALE GENOMIC DNA]</scope>
    <source>
        <strain evidence="5">N26626</strain>
    </source>
</reference>
<organism evidence="5">
    <name type="scientific">Salmonella enterica subsp. arizonae serovar 18:z4,z23:- str. CVM N26626</name>
    <dbReference type="NCBI Taxonomy" id="1395119"/>
    <lineage>
        <taxon>Bacteria</taxon>
        <taxon>Pseudomonadati</taxon>
        <taxon>Pseudomonadota</taxon>
        <taxon>Gammaproteobacteria</taxon>
        <taxon>Enterobacterales</taxon>
        <taxon>Enterobacteriaceae</taxon>
        <taxon>Salmonella</taxon>
    </lineage>
</organism>
<evidence type="ECO:0000313" key="5">
    <source>
        <dbReference type="EMBL" id="OLW03049.1"/>
    </source>
</evidence>
<dbReference type="InterPro" id="IPR050807">
    <property type="entry name" value="TransReg_Diox_bact_type"/>
</dbReference>
<keyword evidence="3" id="KW-0804">Transcription</keyword>
<dbReference type="SUPFAM" id="SSF47413">
    <property type="entry name" value="lambda repressor-like DNA-binding domains"/>
    <property type="match status" value="1"/>
</dbReference>
<dbReference type="EMBL" id="AWRC01000013">
    <property type="protein sequence ID" value="OLW03049.1"/>
    <property type="molecule type" value="Genomic_DNA"/>
</dbReference>
<dbReference type="PANTHER" id="PTHR46797">
    <property type="entry name" value="HTH-TYPE TRANSCRIPTIONAL REGULATOR"/>
    <property type="match status" value="1"/>
</dbReference>
<dbReference type="Pfam" id="PF01381">
    <property type="entry name" value="HTH_3"/>
    <property type="match status" value="1"/>
</dbReference>
<proteinExistence type="predicted"/>
<name>A0A3S5YNN5_SALER</name>
<dbReference type="InterPro" id="IPR001387">
    <property type="entry name" value="Cro/C1-type_HTH"/>
</dbReference>
<keyword evidence="1" id="KW-0805">Transcription regulation</keyword>
<dbReference type="GO" id="GO:0005829">
    <property type="term" value="C:cytosol"/>
    <property type="evidence" value="ECO:0007669"/>
    <property type="project" value="TreeGrafter"/>
</dbReference>
<dbReference type="InterPro" id="IPR010982">
    <property type="entry name" value="Lambda_DNA-bd_dom_sf"/>
</dbReference>
<dbReference type="GO" id="GO:0003700">
    <property type="term" value="F:DNA-binding transcription factor activity"/>
    <property type="evidence" value="ECO:0007669"/>
    <property type="project" value="TreeGrafter"/>
</dbReference>
<evidence type="ECO:0000259" key="4">
    <source>
        <dbReference type="PROSITE" id="PS50943"/>
    </source>
</evidence>
<gene>
    <name evidence="5" type="ORF">P298_00075</name>
</gene>
<evidence type="ECO:0000256" key="2">
    <source>
        <dbReference type="ARBA" id="ARBA00023125"/>
    </source>
</evidence>
<evidence type="ECO:0000256" key="3">
    <source>
        <dbReference type="ARBA" id="ARBA00023163"/>
    </source>
</evidence>
<sequence length="87" mass="9880">MEKTGSIKKLLGNRIRQLRRETGLSQEDFADKCGIDRSYMSGIERGVRNPTLEILWAISGGLDLDLSHLFMFETNTKEEIETTLCDS</sequence>
<dbReference type="Proteomes" id="UP000868500">
    <property type="component" value="Unassembled WGS sequence"/>
</dbReference>
<dbReference type="GO" id="GO:0003677">
    <property type="term" value="F:DNA binding"/>
    <property type="evidence" value="ECO:0007669"/>
    <property type="project" value="UniProtKB-KW"/>
</dbReference>
<dbReference type="OrthoDB" id="9800901at2"/>
<evidence type="ECO:0000256" key="1">
    <source>
        <dbReference type="ARBA" id="ARBA00023015"/>
    </source>
</evidence>
<accession>A0A3S5YNN5</accession>
<feature type="domain" description="HTH cro/C1-type" evidence="4">
    <location>
        <begin position="15"/>
        <end position="69"/>
    </location>
</feature>
<dbReference type="PROSITE" id="PS50943">
    <property type="entry name" value="HTH_CROC1"/>
    <property type="match status" value="1"/>
</dbReference>
<dbReference type="SMART" id="SM00530">
    <property type="entry name" value="HTH_XRE"/>
    <property type="match status" value="1"/>
</dbReference>
<comment type="caution">
    <text evidence="5">The sequence shown here is derived from an EMBL/GenBank/DDBJ whole genome shotgun (WGS) entry which is preliminary data.</text>
</comment>
<protein>
    <submittedName>
        <fullName evidence="5">XRE family transcriptional regulator</fullName>
    </submittedName>
</protein>